<comment type="caution">
    <text evidence="2">The sequence shown here is derived from an EMBL/GenBank/DDBJ whole genome shotgun (WGS) entry which is preliminary data.</text>
</comment>
<dbReference type="CDD" id="cd08977">
    <property type="entry name" value="SusD"/>
    <property type="match status" value="1"/>
</dbReference>
<organism evidence="2 3">
    <name type="scientific">Phocaeicola coprocola</name>
    <dbReference type="NCBI Taxonomy" id="310298"/>
    <lineage>
        <taxon>Bacteria</taxon>
        <taxon>Pseudomonadati</taxon>
        <taxon>Bacteroidota</taxon>
        <taxon>Bacteroidia</taxon>
        <taxon>Bacteroidales</taxon>
        <taxon>Bacteroidaceae</taxon>
        <taxon>Phocaeicola</taxon>
    </lineage>
</organism>
<dbReference type="Gene3D" id="1.25.40.390">
    <property type="match status" value="1"/>
</dbReference>
<dbReference type="SUPFAM" id="SSF48452">
    <property type="entry name" value="TPR-like"/>
    <property type="match status" value="1"/>
</dbReference>
<evidence type="ECO:0000259" key="1">
    <source>
        <dbReference type="Pfam" id="PF14322"/>
    </source>
</evidence>
<dbReference type="InterPro" id="IPR011990">
    <property type="entry name" value="TPR-like_helical_dom_sf"/>
</dbReference>
<dbReference type="EMBL" id="DYXD01000223">
    <property type="protein sequence ID" value="HJF08513.1"/>
    <property type="molecule type" value="Genomic_DNA"/>
</dbReference>
<sequence>MKKILTILTMIASLTFTSCEDFLTEEVRGQQNLDTYFQSAEEAEAFITGCYQAITFGGWWNINTVWLLSEMCSDDGWMGNTSQSQSDYISLAHYQGTGQSNGAISNFWQYRYKGILRCNIAVERISQADFSDEEMKNRLVAEARFLRGYFYFELVKNFGGVPLITGFLLPEEIQGITRASAEDVYKFIEDDLKAAADVLPQRSQYAATDMGRATRGAALGLLGKVYLYQSKWQEAHDVLKTVIDEGEYKLLDNFGDVWDVDHNNSEESLFEVQYMYDGTYALGGSLTVITGARSG</sequence>
<name>A0A921K3N2_9BACT</name>
<dbReference type="PROSITE" id="PS51257">
    <property type="entry name" value="PROKAR_LIPOPROTEIN"/>
    <property type="match status" value="1"/>
</dbReference>
<evidence type="ECO:0000313" key="3">
    <source>
        <dbReference type="Proteomes" id="UP000718012"/>
    </source>
</evidence>
<dbReference type="InterPro" id="IPR033985">
    <property type="entry name" value="SusD-like_N"/>
</dbReference>
<accession>A0A921K3N2</accession>
<dbReference type="Proteomes" id="UP000718012">
    <property type="component" value="Unassembled WGS sequence"/>
</dbReference>
<dbReference type="Pfam" id="PF14322">
    <property type="entry name" value="SusD-like_3"/>
    <property type="match status" value="1"/>
</dbReference>
<feature type="non-terminal residue" evidence="2">
    <location>
        <position position="295"/>
    </location>
</feature>
<dbReference type="AlphaFoldDB" id="A0A921K3N2"/>
<gene>
    <name evidence="2" type="ORF">K8U81_10065</name>
</gene>
<feature type="domain" description="SusD-like N-terminal" evidence="1">
    <location>
        <begin position="34"/>
        <end position="227"/>
    </location>
</feature>
<proteinExistence type="predicted"/>
<protein>
    <submittedName>
        <fullName evidence="2">RagB/SusD family nutrient uptake outer membrane protein</fullName>
    </submittedName>
</protein>
<evidence type="ECO:0000313" key="2">
    <source>
        <dbReference type="EMBL" id="HJF08513.1"/>
    </source>
</evidence>
<reference evidence="2" key="2">
    <citation type="submission" date="2021-09" db="EMBL/GenBank/DDBJ databases">
        <authorList>
            <person name="Gilroy R."/>
        </authorList>
    </citation>
    <scope>NUCLEOTIDE SEQUENCE</scope>
    <source>
        <strain evidence="2">CHK165-8395</strain>
    </source>
</reference>
<reference evidence="2" key="1">
    <citation type="journal article" date="2021" name="PeerJ">
        <title>Extensive microbial diversity within the chicken gut microbiome revealed by metagenomics and culture.</title>
        <authorList>
            <person name="Gilroy R."/>
            <person name="Ravi A."/>
            <person name="Getino M."/>
            <person name="Pursley I."/>
            <person name="Horton D.L."/>
            <person name="Alikhan N.F."/>
            <person name="Baker D."/>
            <person name="Gharbi K."/>
            <person name="Hall N."/>
            <person name="Watson M."/>
            <person name="Adriaenssens E.M."/>
            <person name="Foster-Nyarko E."/>
            <person name="Jarju S."/>
            <person name="Secka A."/>
            <person name="Antonio M."/>
            <person name="Oren A."/>
            <person name="Chaudhuri R.R."/>
            <person name="La Ragione R."/>
            <person name="Hildebrand F."/>
            <person name="Pallen M.J."/>
        </authorList>
    </citation>
    <scope>NUCLEOTIDE SEQUENCE</scope>
    <source>
        <strain evidence="2">CHK165-8395</strain>
    </source>
</reference>